<dbReference type="AlphaFoldDB" id="A0A6N2MXM1"/>
<reference evidence="1" key="1">
    <citation type="submission" date="2019-03" db="EMBL/GenBank/DDBJ databases">
        <authorList>
            <person name="Mank J."/>
            <person name="Almeida P."/>
        </authorList>
    </citation>
    <scope>NUCLEOTIDE SEQUENCE</scope>
    <source>
        <strain evidence="1">78183</strain>
    </source>
</reference>
<accession>A0A6N2MXM1</accession>
<protein>
    <submittedName>
        <fullName evidence="1">Uncharacterized protein</fullName>
    </submittedName>
</protein>
<evidence type="ECO:0000313" key="1">
    <source>
        <dbReference type="EMBL" id="VFU59172.1"/>
    </source>
</evidence>
<gene>
    <name evidence="1" type="ORF">SVIM_LOCUS435260</name>
</gene>
<name>A0A6N2MXM1_SALVM</name>
<proteinExistence type="predicted"/>
<organism evidence="1">
    <name type="scientific">Salix viminalis</name>
    <name type="common">Common osier</name>
    <name type="synonym">Basket willow</name>
    <dbReference type="NCBI Taxonomy" id="40686"/>
    <lineage>
        <taxon>Eukaryota</taxon>
        <taxon>Viridiplantae</taxon>
        <taxon>Streptophyta</taxon>
        <taxon>Embryophyta</taxon>
        <taxon>Tracheophyta</taxon>
        <taxon>Spermatophyta</taxon>
        <taxon>Magnoliopsida</taxon>
        <taxon>eudicotyledons</taxon>
        <taxon>Gunneridae</taxon>
        <taxon>Pentapetalae</taxon>
        <taxon>rosids</taxon>
        <taxon>fabids</taxon>
        <taxon>Malpighiales</taxon>
        <taxon>Salicaceae</taxon>
        <taxon>Saliceae</taxon>
        <taxon>Salix</taxon>
    </lineage>
</organism>
<sequence>MWLVWHGVDPSREVEWSRKDGDCVRKGMQFGKASALNIVVAERVVLNLSLEELEDSGDQCKWPKNSKTDDFVTMVDAAHPACILKTKNCSRFTFGANWWRPESHNGFIWYDYEKDNHMSIAEGIINAIKSIDWYLEQRNLQMEVEILKNQKSRLRLLWRYIKLDNMVIPLPNGDVELGLFSRQDMSGVDTLIRVLCRQDFKILSMIEDVNFQIAACLNQRRVRVRIDRLEDIAMAVITVLNMKTENDYFKNGFFC</sequence>
<dbReference type="EMBL" id="CAADRP010002029">
    <property type="protein sequence ID" value="VFU59172.1"/>
    <property type="molecule type" value="Genomic_DNA"/>
</dbReference>